<evidence type="ECO:0000313" key="2">
    <source>
        <dbReference type="Proteomes" id="UP001054837"/>
    </source>
</evidence>
<dbReference type="EMBL" id="BPLQ01011314">
    <property type="protein sequence ID" value="GIY57277.1"/>
    <property type="molecule type" value="Genomic_DNA"/>
</dbReference>
<protein>
    <submittedName>
        <fullName evidence="1">Uncharacterized protein</fullName>
    </submittedName>
</protein>
<sequence length="157" mass="17907">MGAPSQQKLPLSARVTKLKSQILSDTGAMDYIREFDIRLEKEMYYAGEVLSGHVILDTVENFKLKECDKRAALVSLLLPISGYSFLLKNVLWAAGREIHQFSFRPGIRPLVFFPFLLYQKGLKQIPPPSLLPSFCPEKFDIEDRGKILEEKSIKCMI</sequence>
<comment type="caution">
    <text evidence="1">The sequence shown here is derived from an EMBL/GenBank/DDBJ whole genome shotgun (WGS) entry which is preliminary data.</text>
</comment>
<dbReference type="AlphaFoldDB" id="A0AAV4UHA4"/>
<organism evidence="1 2">
    <name type="scientific">Caerostris darwini</name>
    <dbReference type="NCBI Taxonomy" id="1538125"/>
    <lineage>
        <taxon>Eukaryota</taxon>
        <taxon>Metazoa</taxon>
        <taxon>Ecdysozoa</taxon>
        <taxon>Arthropoda</taxon>
        <taxon>Chelicerata</taxon>
        <taxon>Arachnida</taxon>
        <taxon>Araneae</taxon>
        <taxon>Araneomorphae</taxon>
        <taxon>Entelegynae</taxon>
        <taxon>Araneoidea</taxon>
        <taxon>Araneidae</taxon>
        <taxon>Caerostris</taxon>
    </lineage>
</organism>
<dbReference type="Proteomes" id="UP001054837">
    <property type="component" value="Unassembled WGS sequence"/>
</dbReference>
<gene>
    <name evidence="1" type="ORF">CDAR_89261</name>
</gene>
<evidence type="ECO:0000313" key="1">
    <source>
        <dbReference type="EMBL" id="GIY57277.1"/>
    </source>
</evidence>
<accession>A0AAV4UHA4</accession>
<proteinExistence type="predicted"/>
<name>A0AAV4UHA4_9ARAC</name>
<keyword evidence="2" id="KW-1185">Reference proteome</keyword>
<reference evidence="1 2" key="1">
    <citation type="submission" date="2021-06" db="EMBL/GenBank/DDBJ databases">
        <title>Caerostris darwini draft genome.</title>
        <authorList>
            <person name="Kono N."/>
            <person name="Arakawa K."/>
        </authorList>
    </citation>
    <scope>NUCLEOTIDE SEQUENCE [LARGE SCALE GENOMIC DNA]</scope>
</reference>